<dbReference type="InterPro" id="IPR051310">
    <property type="entry name" value="MCP_chemotaxis"/>
</dbReference>
<dbReference type="PROSITE" id="PS51753">
    <property type="entry name" value="HBM"/>
    <property type="match status" value="1"/>
</dbReference>
<keyword evidence="8" id="KW-1133">Transmembrane helix</keyword>
<dbReference type="SMART" id="SM00283">
    <property type="entry name" value="MA"/>
    <property type="match status" value="1"/>
</dbReference>
<dbReference type="STRING" id="161398.PP2015_785"/>
<dbReference type="PANTHER" id="PTHR43531:SF14">
    <property type="entry name" value="METHYL-ACCEPTING CHEMOTAXIS PROTEIN I-RELATED"/>
    <property type="match status" value="1"/>
</dbReference>
<comment type="subcellular location">
    <subcellularLocation>
        <location evidence="1">Membrane</location>
    </subcellularLocation>
</comment>
<evidence type="ECO:0000259" key="10">
    <source>
        <dbReference type="PROSITE" id="PS50885"/>
    </source>
</evidence>
<dbReference type="OrthoDB" id="6433966at2"/>
<evidence type="ECO:0000313" key="13">
    <source>
        <dbReference type="Proteomes" id="UP000061457"/>
    </source>
</evidence>
<dbReference type="GO" id="GO:0005886">
    <property type="term" value="C:plasma membrane"/>
    <property type="evidence" value="ECO:0007669"/>
    <property type="project" value="TreeGrafter"/>
</dbReference>
<evidence type="ECO:0000256" key="2">
    <source>
        <dbReference type="ARBA" id="ARBA00022481"/>
    </source>
</evidence>
<dbReference type="Pfam" id="PF18947">
    <property type="entry name" value="HAMP_2"/>
    <property type="match status" value="1"/>
</dbReference>
<feature type="domain" description="HBM" evidence="11">
    <location>
        <begin position="52"/>
        <end position="292"/>
    </location>
</feature>
<keyword evidence="6" id="KW-0175">Coiled coil</keyword>
<feature type="domain" description="HAMP" evidence="10">
    <location>
        <begin position="816"/>
        <end position="863"/>
    </location>
</feature>
<evidence type="ECO:0000256" key="6">
    <source>
        <dbReference type="SAM" id="Coils"/>
    </source>
</evidence>
<dbReference type="PATRIC" id="fig|161398.10.peg.798"/>
<feature type="transmembrane region" description="Helical" evidence="8">
    <location>
        <begin position="306"/>
        <end position="329"/>
    </location>
</feature>
<organism evidence="12 13">
    <name type="scientific">Pseudoalteromonas phenolica</name>
    <dbReference type="NCBI Taxonomy" id="161398"/>
    <lineage>
        <taxon>Bacteria</taxon>
        <taxon>Pseudomonadati</taxon>
        <taxon>Pseudomonadota</taxon>
        <taxon>Gammaproteobacteria</taxon>
        <taxon>Alteromonadales</taxon>
        <taxon>Pseudoalteromonadaceae</taxon>
        <taxon>Pseudoalteromonas</taxon>
    </lineage>
</organism>
<dbReference type="PROSITE" id="PS50885">
    <property type="entry name" value="HAMP"/>
    <property type="match status" value="1"/>
</dbReference>
<evidence type="ECO:0000313" key="12">
    <source>
        <dbReference type="EMBL" id="ALO41304.1"/>
    </source>
</evidence>
<evidence type="ECO:0000259" key="9">
    <source>
        <dbReference type="PROSITE" id="PS50111"/>
    </source>
</evidence>
<dbReference type="SMART" id="SM01358">
    <property type="entry name" value="HBM"/>
    <property type="match status" value="1"/>
</dbReference>
<evidence type="ECO:0000256" key="1">
    <source>
        <dbReference type="ARBA" id="ARBA00004370"/>
    </source>
</evidence>
<dbReference type="RefSeq" id="WP_058029055.1">
    <property type="nucleotide sequence ID" value="NZ_CP013187.1"/>
</dbReference>
<evidence type="ECO:0000256" key="3">
    <source>
        <dbReference type="ARBA" id="ARBA00023224"/>
    </source>
</evidence>
<gene>
    <name evidence="12" type="ORF">PP2015_785</name>
</gene>
<dbReference type="KEGG" id="pphe:PP2015_785"/>
<accession>A0A0S2JZB1</accession>
<dbReference type="InterPro" id="IPR004089">
    <property type="entry name" value="MCPsignal_dom"/>
</dbReference>
<feature type="region of interest" description="Disordered" evidence="7">
    <location>
        <begin position="882"/>
        <end position="904"/>
    </location>
</feature>
<sequence length="1137" mass="126886">MDTATPSFNIFSTLKAKLISAFTLILCILAAIGMTAYLALTSADEGFKSYRELARDSNLASTLQSNMLMVRMNVKDFLLTGSEKDLREYNQYFEEVDRLILDAKQEINKPERAQMVTKLIQEIEQYNVTFEVIKAYRVERNELVLNQLDIIGPRMERELTQVMQSAAQSNNTQLAYAAGEAMRNLLLGRLYVVKYLESNQLSASERVNKEFSSFQDQLINMSTFNLNTENQTRLNNINDMFLDYTNAFNQVQSLIIDRNDKVTNVLDVIGPRFAALVKDLSNSVKSDQDILGPQLKASNEQAVSQIFIMFMTALVISAAIVFFLLRMVMKQLGKDPSELDNIATAISKGDLDQDYNERAPQGVFKSMLEMRESLKLIREKEEQERRVARVNARIKSALDNANSNVMITNTEHQVIYLNSSIQHMFEEVETQLQTELPHFSAKHILNAQINGLMPYFEQHLAQIESLTTSLEEQFEIAGRTFKLVASPVIVEAQRVGTVFEWQDRTDELAAAKEKARIASENARVKYALDGSSGQVMIADKKLSVIYMNNAIHDMFKIASQDIKQAIPHFNPEAIIGNRVDAFFEHFSNKVEEFKTQTTSIETEFVIAGRTFTVIVSPVSVEGERVGTVLEWQDRTDWLAQEREKTRIAAENARVRYALDSVSGNVMIADKNLNIIYANQALKSTIESAEGDIQAHIGQFDANNLIGFPVNQFYLEPEQQRVLFNNLSHTHNSTEYIEERVFSVTSNPIFVNNERIGTVLEWTDRTAEVNIEKEIDNLVQSAAQGDLSQKLSLQDKTGFFEKLSTGLNNLVSTVEIALDDVTKVLSALAQGDLSKRITNDYEGSFGQLKQDTNSTADKLTEVIENITHASGSITQGANEIAQGNADLSQRTEEQASSLEETSASMDEVTEIVRQSSEKAEDANALSMTAEDKASHGGEVVKQAVSAMREINQSSKQITEIISVIDDIAFQTNLLALNAAVEAARAGEQGRGFAVVAGEVRNLAQRSSNAAKEIKDLIRDSQSKVEEGTDLVNRSGDTLSEIVEATSKVRVMMAEIAQSARHQSESIMQINTAITQMDQMTQQNAALVEEAAAAGEAMAEQAQVMNRTVEFFSLTERNASTPALEQTYLPDERYLPNLA</sequence>
<keyword evidence="13" id="KW-1185">Reference proteome</keyword>
<feature type="coiled-coil region" evidence="6">
    <location>
        <begin position="373"/>
        <end position="400"/>
    </location>
</feature>
<dbReference type="Gene3D" id="1.10.287.950">
    <property type="entry name" value="Methyl-accepting chemotaxis protein"/>
    <property type="match status" value="1"/>
</dbReference>
<dbReference type="GO" id="GO:0004888">
    <property type="term" value="F:transmembrane signaling receptor activity"/>
    <property type="evidence" value="ECO:0007669"/>
    <property type="project" value="TreeGrafter"/>
</dbReference>
<keyword evidence="2" id="KW-0488">Methylation</keyword>
<dbReference type="CDD" id="cd11386">
    <property type="entry name" value="MCP_signal"/>
    <property type="match status" value="1"/>
</dbReference>
<feature type="compositionally biased region" description="Polar residues" evidence="7">
    <location>
        <begin position="893"/>
        <end position="903"/>
    </location>
</feature>
<keyword evidence="3 5" id="KW-0807">Transducer</keyword>
<dbReference type="GO" id="GO:0007165">
    <property type="term" value="P:signal transduction"/>
    <property type="evidence" value="ECO:0007669"/>
    <property type="project" value="UniProtKB-KW"/>
</dbReference>
<dbReference type="FunFam" id="1.10.287.950:FF:000001">
    <property type="entry name" value="Methyl-accepting chemotaxis sensory transducer"/>
    <property type="match status" value="1"/>
</dbReference>
<evidence type="ECO:0000256" key="7">
    <source>
        <dbReference type="SAM" id="MobiDB-lite"/>
    </source>
</evidence>
<comment type="similarity">
    <text evidence="4">Belongs to the methyl-accepting chemotaxis (MCP) protein family.</text>
</comment>
<keyword evidence="8" id="KW-0812">Transmembrane</keyword>
<name>A0A0S2JZB1_9GAMM</name>
<dbReference type="SUPFAM" id="SSF58104">
    <property type="entry name" value="Methyl-accepting chemotaxis protein (MCP) signaling domain"/>
    <property type="match status" value="1"/>
</dbReference>
<dbReference type="EMBL" id="CP013187">
    <property type="protein sequence ID" value="ALO41304.1"/>
    <property type="molecule type" value="Genomic_DNA"/>
</dbReference>
<evidence type="ECO:0000256" key="4">
    <source>
        <dbReference type="ARBA" id="ARBA00029447"/>
    </source>
</evidence>
<dbReference type="PROSITE" id="PS50111">
    <property type="entry name" value="CHEMOTAXIS_TRANSDUC_2"/>
    <property type="match status" value="1"/>
</dbReference>
<feature type="domain" description="Methyl-accepting transducer" evidence="9">
    <location>
        <begin position="868"/>
        <end position="1097"/>
    </location>
</feature>
<protein>
    <submittedName>
        <fullName evidence="12">Methyl-accepting chemotaxis protein</fullName>
    </submittedName>
</protein>
<dbReference type="Proteomes" id="UP000061457">
    <property type="component" value="Chromosome I"/>
</dbReference>
<evidence type="ECO:0000256" key="5">
    <source>
        <dbReference type="PROSITE-ProRule" id="PRU00284"/>
    </source>
</evidence>
<proteinExistence type="inferred from homology"/>
<dbReference type="InterPro" id="IPR032255">
    <property type="entry name" value="HBM"/>
</dbReference>
<dbReference type="AlphaFoldDB" id="A0A0S2JZB1"/>
<dbReference type="Pfam" id="PF00015">
    <property type="entry name" value="MCPsignal"/>
    <property type="match status" value="1"/>
</dbReference>
<dbReference type="PANTHER" id="PTHR43531">
    <property type="entry name" value="PROTEIN ICFG"/>
    <property type="match status" value="1"/>
</dbReference>
<feature type="transmembrane region" description="Helical" evidence="8">
    <location>
        <begin position="18"/>
        <end position="40"/>
    </location>
</feature>
<keyword evidence="8" id="KW-0472">Membrane</keyword>
<evidence type="ECO:0000259" key="11">
    <source>
        <dbReference type="PROSITE" id="PS51753"/>
    </source>
</evidence>
<dbReference type="GO" id="GO:0006935">
    <property type="term" value="P:chemotaxis"/>
    <property type="evidence" value="ECO:0007669"/>
    <property type="project" value="TreeGrafter"/>
</dbReference>
<dbReference type="Gene3D" id="3.30.450.20">
    <property type="entry name" value="PAS domain"/>
    <property type="match status" value="3"/>
</dbReference>
<dbReference type="InterPro" id="IPR003660">
    <property type="entry name" value="HAMP_dom"/>
</dbReference>
<evidence type="ECO:0000256" key="8">
    <source>
        <dbReference type="SAM" id="Phobius"/>
    </source>
</evidence>
<reference evidence="13" key="1">
    <citation type="submission" date="2015-11" db="EMBL/GenBank/DDBJ databases">
        <authorList>
            <person name="Kim K.M."/>
        </authorList>
    </citation>
    <scope>NUCLEOTIDE SEQUENCE [LARGE SCALE GENOMIC DNA]</scope>
    <source>
        <strain evidence="13">KCTC 12086</strain>
    </source>
</reference>